<dbReference type="Proteomes" id="UP000054279">
    <property type="component" value="Unassembled WGS sequence"/>
</dbReference>
<reference evidence="1 2" key="1">
    <citation type="submission" date="2014-06" db="EMBL/GenBank/DDBJ databases">
        <title>Evolutionary Origins and Diversification of the Mycorrhizal Mutualists.</title>
        <authorList>
            <consortium name="DOE Joint Genome Institute"/>
            <consortium name="Mycorrhizal Genomics Consortium"/>
            <person name="Kohler A."/>
            <person name="Kuo A."/>
            <person name="Nagy L.G."/>
            <person name="Floudas D."/>
            <person name="Copeland A."/>
            <person name="Barry K.W."/>
            <person name="Cichocki N."/>
            <person name="Veneault-Fourrey C."/>
            <person name="LaButti K."/>
            <person name="Lindquist E.A."/>
            <person name="Lipzen A."/>
            <person name="Lundell T."/>
            <person name="Morin E."/>
            <person name="Murat C."/>
            <person name="Riley R."/>
            <person name="Ohm R."/>
            <person name="Sun H."/>
            <person name="Tunlid A."/>
            <person name="Henrissat B."/>
            <person name="Grigoriev I.V."/>
            <person name="Hibbett D.S."/>
            <person name="Martin F."/>
        </authorList>
    </citation>
    <scope>NUCLEOTIDE SEQUENCE [LARGE SCALE GENOMIC DNA]</scope>
    <source>
        <strain evidence="1 2">SS14</strain>
    </source>
</reference>
<dbReference type="Gene3D" id="3.40.50.1820">
    <property type="entry name" value="alpha/beta hydrolase"/>
    <property type="match status" value="1"/>
</dbReference>
<dbReference type="HOGENOM" id="CLU_082195_0_0_1"/>
<keyword evidence="2" id="KW-1185">Reference proteome</keyword>
<proteinExistence type="predicted"/>
<name>A0A0C9VBZ7_SPHS4</name>
<dbReference type="EMBL" id="KN837193">
    <property type="protein sequence ID" value="KIJ35040.1"/>
    <property type="molecule type" value="Genomic_DNA"/>
</dbReference>
<evidence type="ECO:0000313" key="2">
    <source>
        <dbReference type="Proteomes" id="UP000054279"/>
    </source>
</evidence>
<sequence length="295" mass="33413">MQKHYVVVEPSPLCPFYVEGLQYIPAQSSPDGFTLLLMHAMNLHKETFDSFLYALMEDDKMASLLIKDAWCIDNPNSGRSSILNHKLLSTNEYKGICERASELFCFKATSNPTSNDSGSAFEYARAVRSFLCADSHGIDFRSRRTIGLAHSAGATSLMLLHGMELPSAFHGLILFDPGIFPPEKESSRVLCKMFGEWAKAKKDTWATRTYARDELTKHPTYSRWDPKLVELFIKYGLREVGDSEEVTLACSKEQEQAYFLKNIDGIDPPANVFMRLCDRGEPPIHLFVAEDDEYR</sequence>
<dbReference type="SUPFAM" id="SSF53474">
    <property type="entry name" value="alpha/beta-Hydrolases"/>
    <property type="match status" value="1"/>
</dbReference>
<dbReference type="AlphaFoldDB" id="A0A0C9VBZ7"/>
<evidence type="ECO:0008006" key="3">
    <source>
        <dbReference type="Google" id="ProtNLM"/>
    </source>
</evidence>
<dbReference type="InterPro" id="IPR029058">
    <property type="entry name" value="AB_hydrolase_fold"/>
</dbReference>
<gene>
    <name evidence="1" type="ORF">M422DRAFT_51654</name>
</gene>
<accession>A0A0C9VBZ7</accession>
<dbReference type="OrthoDB" id="94039at2759"/>
<evidence type="ECO:0000313" key="1">
    <source>
        <dbReference type="EMBL" id="KIJ35040.1"/>
    </source>
</evidence>
<organism evidence="1 2">
    <name type="scientific">Sphaerobolus stellatus (strain SS14)</name>
    <dbReference type="NCBI Taxonomy" id="990650"/>
    <lineage>
        <taxon>Eukaryota</taxon>
        <taxon>Fungi</taxon>
        <taxon>Dikarya</taxon>
        <taxon>Basidiomycota</taxon>
        <taxon>Agaricomycotina</taxon>
        <taxon>Agaricomycetes</taxon>
        <taxon>Phallomycetidae</taxon>
        <taxon>Geastrales</taxon>
        <taxon>Sphaerobolaceae</taxon>
        <taxon>Sphaerobolus</taxon>
    </lineage>
</organism>
<protein>
    <recommendedName>
        <fullName evidence="3">AB hydrolase-1 domain-containing protein</fullName>
    </recommendedName>
</protein>